<evidence type="ECO:0000313" key="2">
    <source>
        <dbReference type="EMBL" id="MBK8522722.1"/>
    </source>
</evidence>
<dbReference type="AlphaFoldDB" id="A0A9D7K110"/>
<dbReference type="Proteomes" id="UP000886689">
    <property type="component" value="Unassembled WGS sequence"/>
</dbReference>
<evidence type="ECO:0000259" key="1">
    <source>
        <dbReference type="Pfam" id="PF12281"/>
    </source>
</evidence>
<dbReference type="EMBL" id="JADJUC010000001">
    <property type="protein sequence ID" value="MBK8522722.1"/>
    <property type="molecule type" value="Genomic_DNA"/>
</dbReference>
<proteinExistence type="predicted"/>
<sequence>MKFNDESLRVAANLRQFYDAWIESARELDTCDVRLFWKAVNGAEYLVSRNRHGSERSLGRRAAATEQQFDDYAQRKLRLTEQEEARALRLQETCRLYIALRLGAIASEAAAILRAADRRGLLDNCLRVVGTNALAAYELEAASRFAIGMDSTEDFDLAWSADKKTALALAAQSPVSIFGMLKAIDSTYTINSERPFQARNAKAYEVELLVAPSRVAALPGSIGLAPIPLPEQEWLLEGRPVDQVVCGRNGTPARIVAPDPRWFALHKLWMSDQDKRNPLKRPKDKRQGEALLSAITAEMPHYPLDEAFRATLPPELVPYFDAWRGAQVGLTTPRLF</sequence>
<comment type="caution">
    <text evidence="2">The sequence shown here is derived from an EMBL/GenBank/DDBJ whole genome shotgun (WGS) entry which is preliminary data.</text>
</comment>
<evidence type="ECO:0000313" key="3">
    <source>
        <dbReference type="Proteomes" id="UP000886689"/>
    </source>
</evidence>
<protein>
    <recommendedName>
        <fullName evidence="1">Nucleotidyltransferase-like domain-containing protein</fullName>
    </recommendedName>
</protein>
<organism evidence="2 3">
    <name type="scientific">Candidatus Proximibacter danicus</name>
    <dbReference type="NCBI Taxonomy" id="2954365"/>
    <lineage>
        <taxon>Bacteria</taxon>
        <taxon>Pseudomonadati</taxon>
        <taxon>Pseudomonadota</taxon>
        <taxon>Betaproteobacteria</taxon>
        <taxon>Candidatus Proximibacter</taxon>
    </lineage>
</organism>
<name>A0A9D7K110_9PROT</name>
<feature type="domain" description="Nucleotidyltransferase-like" evidence="1">
    <location>
        <begin position="108"/>
        <end position="310"/>
    </location>
</feature>
<reference evidence="2" key="1">
    <citation type="submission" date="2020-10" db="EMBL/GenBank/DDBJ databases">
        <title>Connecting structure to function with the recovery of over 1000 high-quality activated sludge metagenome-assembled genomes encoding full-length rRNA genes using long-read sequencing.</title>
        <authorList>
            <person name="Singleton C.M."/>
            <person name="Petriglieri F."/>
            <person name="Kristensen J.M."/>
            <person name="Kirkegaard R.H."/>
            <person name="Michaelsen T.Y."/>
            <person name="Andersen M.H."/>
            <person name="Karst S.M."/>
            <person name="Dueholm M.S."/>
            <person name="Nielsen P.H."/>
            <person name="Albertsen M."/>
        </authorList>
    </citation>
    <scope>NUCLEOTIDE SEQUENCE</scope>
    <source>
        <strain evidence="2">Hirt_18-Q3-R61-65_BATAC.395</strain>
    </source>
</reference>
<accession>A0A9D7K110</accession>
<dbReference type="InterPro" id="IPR058575">
    <property type="entry name" value="NTP_transf_8_dom"/>
</dbReference>
<dbReference type="Pfam" id="PF12281">
    <property type="entry name" value="NTP_transf_8"/>
    <property type="match status" value="1"/>
</dbReference>
<gene>
    <name evidence="2" type="ORF">IPL58_00440</name>
</gene>